<keyword evidence="2" id="KW-1185">Reference proteome</keyword>
<gene>
    <name evidence="1" type="ORF">Glove_46g22</name>
</gene>
<comment type="caution">
    <text evidence="1">The sequence shown here is derived from an EMBL/GenBank/DDBJ whole genome shotgun (WGS) entry which is preliminary data.</text>
</comment>
<evidence type="ECO:0000313" key="2">
    <source>
        <dbReference type="Proteomes" id="UP000266861"/>
    </source>
</evidence>
<reference evidence="1 2" key="1">
    <citation type="submission" date="2018-08" db="EMBL/GenBank/DDBJ databases">
        <title>Genome and evolution of the arbuscular mycorrhizal fungus Diversispora epigaea (formerly Glomus versiforme) and its bacterial endosymbionts.</title>
        <authorList>
            <person name="Sun X."/>
            <person name="Fei Z."/>
            <person name="Harrison M."/>
        </authorList>
    </citation>
    <scope>NUCLEOTIDE SEQUENCE [LARGE SCALE GENOMIC DNA]</scope>
    <source>
        <strain evidence="1 2">IT104</strain>
    </source>
</reference>
<accession>A0A397JIU2</accession>
<dbReference type="EMBL" id="PQFF01000043">
    <property type="protein sequence ID" value="RHZ86708.1"/>
    <property type="molecule type" value="Genomic_DNA"/>
</dbReference>
<dbReference type="Proteomes" id="UP000266861">
    <property type="component" value="Unassembled WGS sequence"/>
</dbReference>
<organism evidence="1 2">
    <name type="scientific">Diversispora epigaea</name>
    <dbReference type="NCBI Taxonomy" id="1348612"/>
    <lineage>
        <taxon>Eukaryota</taxon>
        <taxon>Fungi</taxon>
        <taxon>Fungi incertae sedis</taxon>
        <taxon>Mucoromycota</taxon>
        <taxon>Glomeromycotina</taxon>
        <taxon>Glomeromycetes</taxon>
        <taxon>Diversisporales</taxon>
        <taxon>Diversisporaceae</taxon>
        <taxon>Diversispora</taxon>
    </lineage>
</organism>
<sequence length="112" mass="12905">MSITTCRSPAFISANGSISFNMGADSTIHENIHYIPNGNTPKSAQPINQERDRPEWVNIPQTNAQWLQQMEFLSDLSYPAMIPPIDIMENRPDIYRKWSISIETYRNLFQAM</sequence>
<dbReference type="AlphaFoldDB" id="A0A397JIU2"/>
<protein>
    <submittedName>
        <fullName evidence="1">Uncharacterized protein</fullName>
    </submittedName>
</protein>
<evidence type="ECO:0000313" key="1">
    <source>
        <dbReference type="EMBL" id="RHZ86708.1"/>
    </source>
</evidence>
<proteinExistence type="predicted"/>
<name>A0A397JIU2_9GLOM</name>